<evidence type="ECO:0000313" key="4">
    <source>
        <dbReference type="Proteomes" id="UP001190336"/>
    </source>
</evidence>
<evidence type="ECO:0000256" key="1">
    <source>
        <dbReference type="SAM" id="MobiDB-lite"/>
    </source>
</evidence>
<accession>A0ABM9L6T1</accession>
<dbReference type="RefSeq" id="WP_308474964.1">
    <property type="nucleotide sequence ID" value="NZ_OY726394.1"/>
</dbReference>
<feature type="chain" id="PRO_5046018651" evidence="2">
    <location>
        <begin position="21"/>
        <end position="173"/>
    </location>
</feature>
<feature type="compositionally biased region" description="Polar residues" evidence="1">
    <location>
        <begin position="116"/>
        <end position="125"/>
    </location>
</feature>
<sequence>MAAAVLALSCCLLSAPAANADFDDLFDIVFGAAGGVDVDPGDLPLDPGGFDVSQVLQDPLAQLDQLFHDAPGEPDAGSAADPGPGDHTGSDSDGEATPPADNTGAPSGSPRHDGNSENSNGTSNFPKMPGGGGSGGGGNGGGSGSPANNAKKANAAATKPAADLPKADGVGAG</sequence>
<feature type="signal peptide" evidence="2">
    <location>
        <begin position="1"/>
        <end position="20"/>
    </location>
</feature>
<name>A0ABM9L6T1_9MYCO</name>
<feature type="compositionally biased region" description="Low complexity" evidence="1">
    <location>
        <begin position="145"/>
        <end position="164"/>
    </location>
</feature>
<keyword evidence="4" id="KW-1185">Reference proteome</keyword>
<feature type="compositionally biased region" description="Gly residues" evidence="1">
    <location>
        <begin position="129"/>
        <end position="144"/>
    </location>
</feature>
<evidence type="ECO:0000256" key="2">
    <source>
        <dbReference type="SAM" id="SignalP"/>
    </source>
</evidence>
<keyword evidence="2" id="KW-0732">Signal</keyword>
<evidence type="ECO:0000313" key="3">
    <source>
        <dbReference type="EMBL" id="CAJ1493443.1"/>
    </source>
</evidence>
<reference evidence="3 4" key="1">
    <citation type="submission" date="2023-08" db="EMBL/GenBank/DDBJ databases">
        <authorList>
            <person name="Folkvardsen B D."/>
            <person name="Norman A."/>
        </authorList>
    </citation>
    <scope>NUCLEOTIDE SEQUENCE [LARGE SCALE GENOMIC DNA]</scope>
    <source>
        <strain evidence="3 4">Mu0083</strain>
    </source>
</reference>
<dbReference type="Proteomes" id="UP001190336">
    <property type="component" value="Chromosome"/>
</dbReference>
<proteinExistence type="predicted"/>
<protein>
    <submittedName>
        <fullName evidence="3">Uncharacterized protein</fullName>
    </submittedName>
</protein>
<gene>
    <name evidence="3" type="ORF">MU0083_000320</name>
</gene>
<feature type="region of interest" description="Disordered" evidence="1">
    <location>
        <begin position="67"/>
        <end position="173"/>
    </location>
</feature>
<organism evidence="3 4">
    <name type="scientific">[Mycobacterium] kokjensenii</name>
    <dbReference type="NCBI Taxonomy" id="3064287"/>
    <lineage>
        <taxon>Bacteria</taxon>
        <taxon>Bacillati</taxon>
        <taxon>Actinomycetota</taxon>
        <taxon>Actinomycetes</taxon>
        <taxon>Mycobacteriales</taxon>
        <taxon>Mycobacteriaceae</taxon>
        <taxon>Mycolicibacter</taxon>
    </lineage>
</organism>
<dbReference type="EMBL" id="OY726394">
    <property type="protein sequence ID" value="CAJ1493443.1"/>
    <property type="molecule type" value="Genomic_DNA"/>
</dbReference>